<evidence type="ECO:0000313" key="2">
    <source>
        <dbReference type="EMBL" id="TWB24180.1"/>
    </source>
</evidence>
<evidence type="ECO:0000313" key="3">
    <source>
        <dbReference type="Proteomes" id="UP000316545"/>
    </source>
</evidence>
<keyword evidence="3" id="KW-1185">Reference proteome</keyword>
<proteinExistence type="predicted"/>
<feature type="transmembrane region" description="Helical" evidence="1">
    <location>
        <begin position="44"/>
        <end position="65"/>
    </location>
</feature>
<gene>
    <name evidence="2" type="ORF">FBZ88_11232</name>
</gene>
<dbReference type="EMBL" id="VITO01000012">
    <property type="protein sequence ID" value="TWB24180.1"/>
    <property type="molecule type" value="Genomic_DNA"/>
</dbReference>
<evidence type="ECO:0000256" key="1">
    <source>
        <dbReference type="SAM" id="Phobius"/>
    </source>
</evidence>
<reference evidence="2 3" key="1">
    <citation type="submission" date="2019-06" db="EMBL/GenBank/DDBJ databases">
        <title>Genomic Encyclopedia of Type Strains, Phase IV (KMG-V): Genome sequencing to study the core and pangenomes of soil and plant-associated prokaryotes.</title>
        <authorList>
            <person name="Whitman W."/>
        </authorList>
    </citation>
    <scope>NUCLEOTIDE SEQUENCE [LARGE SCALE GENOMIC DNA]</scope>
    <source>
        <strain evidence="2 3">BR 11865</strain>
    </source>
</reference>
<organism evidence="2 3">
    <name type="scientific">Nitrospirillum amazonense</name>
    <dbReference type="NCBI Taxonomy" id="28077"/>
    <lineage>
        <taxon>Bacteria</taxon>
        <taxon>Pseudomonadati</taxon>
        <taxon>Pseudomonadota</taxon>
        <taxon>Alphaproteobacteria</taxon>
        <taxon>Rhodospirillales</taxon>
        <taxon>Azospirillaceae</taxon>
        <taxon>Nitrospirillum</taxon>
    </lineage>
</organism>
<sequence>MLCYLFLTLILFLLLLISGRWLQLQLAGGHALFCGSATSGADTGLTAMAFGLALVGAALIQNAIGSRRATGAFFSPAVVRGLLGLMAGVVIGFLYLLTVQTCLTDGGLTVRRKGLLSTTETYALANVERISPICSHDKYGWGVRYTVLHLEDGRALYLDNLWLYALPGRTSVVAATWPHTPVDWGTAPPECLTSLGRSGFILP</sequence>
<feature type="transmembrane region" description="Helical" evidence="1">
    <location>
        <begin position="77"/>
        <end position="97"/>
    </location>
</feature>
<protein>
    <submittedName>
        <fullName evidence="2">Uncharacterized protein</fullName>
    </submittedName>
</protein>
<dbReference type="Proteomes" id="UP000316545">
    <property type="component" value="Unassembled WGS sequence"/>
</dbReference>
<keyword evidence="1" id="KW-0472">Membrane</keyword>
<keyword evidence="1" id="KW-0812">Transmembrane</keyword>
<keyword evidence="1" id="KW-1133">Transmembrane helix</keyword>
<accession>A0A560FRN3</accession>
<name>A0A560FRN3_9PROT</name>
<comment type="caution">
    <text evidence="2">The sequence shown here is derived from an EMBL/GenBank/DDBJ whole genome shotgun (WGS) entry which is preliminary data.</text>
</comment>
<dbReference type="AlphaFoldDB" id="A0A560FRN3"/>